<protein>
    <recommendedName>
        <fullName evidence="4">Protein yellow</fullName>
    </recommendedName>
</protein>
<keyword evidence="10" id="KW-1185">Reference proteome</keyword>
<comment type="similarity">
    <text evidence="3">Belongs to the major royal jelly protein family.</text>
</comment>
<dbReference type="FunFam" id="2.120.10.30:FF:000046">
    <property type="entry name" value="Blast:Protein yellow"/>
    <property type="match status" value="1"/>
</dbReference>
<dbReference type="InterPro" id="IPR017996">
    <property type="entry name" value="MRJP/yellow-related"/>
</dbReference>
<dbReference type="Pfam" id="PF03022">
    <property type="entry name" value="MRJP"/>
    <property type="match status" value="1"/>
</dbReference>
<keyword evidence="7" id="KW-0325">Glycoprotein</keyword>
<evidence type="ECO:0000256" key="2">
    <source>
        <dbReference type="ARBA" id="ARBA00004613"/>
    </source>
</evidence>
<comment type="subcellular location">
    <subcellularLocation>
        <location evidence="2">Secreted</location>
    </subcellularLocation>
</comment>
<keyword evidence="5" id="KW-0964">Secreted</keyword>
<dbReference type="Gene3D" id="2.120.10.30">
    <property type="entry name" value="TolB, C-terminal domain"/>
    <property type="match status" value="1"/>
</dbReference>
<evidence type="ECO:0000256" key="3">
    <source>
        <dbReference type="ARBA" id="ARBA00009127"/>
    </source>
</evidence>
<dbReference type="OrthoDB" id="7776143at2759"/>
<dbReference type="InterPro" id="IPR011042">
    <property type="entry name" value="6-blade_b-propeller_TolB-like"/>
</dbReference>
<comment type="function">
    <text evidence="1">Controls the pigmentation pattern of the adult cuticle and larval mouth parts.</text>
</comment>
<evidence type="ECO:0000313" key="10">
    <source>
        <dbReference type="Proteomes" id="UP001154078"/>
    </source>
</evidence>
<evidence type="ECO:0000256" key="4">
    <source>
        <dbReference type="ARBA" id="ARBA00014360"/>
    </source>
</evidence>
<dbReference type="GO" id="GO:0005576">
    <property type="term" value="C:extracellular region"/>
    <property type="evidence" value="ECO:0007669"/>
    <property type="project" value="UniProtKB-SubCell"/>
</dbReference>
<dbReference type="AlphaFoldDB" id="A0A9P0FMI4"/>
<feature type="signal peptide" evidence="8">
    <location>
        <begin position="1"/>
        <end position="19"/>
    </location>
</feature>
<proteinExistence type="inferred from homology"/>
<dbReference type="Proteomes" id="UP001154078">
    <property type="component" value="Chromosome 7"/>
</dbReference>
<dbReference type="PRINTS" id="PR01366">
    <property type="entry name" value="ROYALJELLY"/>
</dbReference>
<reference evidence="9" key="1">
    <citation type="submission" date="2021-12" db="EMBL/GenBank/DDBJ databases">
        <authorList>
            <person name="King R."/>
        </authorList>
    </citation>
    <scope>NUCLEOTIDE SEQUENCE</scope>
</reference>
<evidence type="ECO:0000313" key="9">
    <source>
        <dbReference type="EMBL" id="CAH0560780.1"/>
    </source>
</evidence>
<evidence type="ECO:0000256" key="8">
    <source>
        <dbReference type="SAM" id="SignalP"/>
    </source>
</evidence>
<evidence type="ECO:0000256" key="7">
    <source>
        <dbReference type="ARBA" id="ARBA00023180"/>
    </source>
</evidence>
<gene>
    <name evidence="9" type="ORF">MELIAE_LOCUS10480</name>
</gene>
<feature type="chain" id="PRO_5040336158" description="Protein yellow" evidence="8">
    <location>
        <begin position="20"/>
        <end position="425"/>
    </location>
</feature>
<sequence length="425" mass="49361">MDRTAVSVFLLLFVQFCTATYKLQEVFSWNAIDFNYPTNEEKIKALYTGRFKPENNLPVGIEIWNDKMFISVPRWREGIPSTLNYVKLDSYLTTKSPALTPYPSWEGNELGNCQNGLSTVYRMKADKCDRLWVLDTGTFGIGNTTQNPCPYALNIFDLKTNQRLRRYEFRPEDTNANTFIASIAVDLGKSCDDAYAYFSDELGYGLIVYSWKDNKSWRFQHSFFYPDPLRGDFTIDGLNFQWFEEGIFGMSLTPRHPDGSRTMYFSPLASHREFAVSTNILRNESRVEDSYKDFIALGERGPNSHTTSRVMDGNGVQFFNLIDQNAVGCWNSQKPYNEQNVDIVDRDDRELIFPADVKVDRQKNLWVISDRMSNFLIAKLDYKDINFRVFFAPIDVLIKGTICEFIPEVKPLTTYSYNPFWPYYQ</sequence>
<accession>A0A9P0FMI4</accession>
<evidence type="ECO:0000256" key="6">
    <source>
        <dbReference type="ARBA" id="ARBA00022729"/>
    </source>
</evidence>
<dbReference type="PANTHER" id="PTHR10009">
    <property type="entry name" value="PROTEIN YELLOW-RELATED"/>
    <property type="match status" value="1"/>
</dbReference>
<evidence type="ECO:0000256" key="1">
    <source>
        <dbReference type="ARBA" id="ARBA00002855"/>
    </source>
</evidence>
<keyword evidence="6 8" id="KW-0732">Signal</keyword>
<dbReference type="EMBL" id="OV121138">
    <property type="protein sequence ID" value="CAH0560780.1"/>
    <property type="molecule type" value="Genomic_DNA"/>
</dbReference>
<dbReference type="PANTHER" id="PTHR10009:SF14">
    <property type="entry name" value="PROTEIN YELLOW"/>
    <property type="match status" value="1"/>
</dbReference>
<evidence type="ECO:0000256" key="5">
    <source>
        <dbReference type="ARBA" id="ARBA00022525"/>
    </source>
</evidence>
<organism evidence="9 10">
    <name type="scientific">Brassicogethes aeneus</name>
    <name type="common">Rape pollen beetle</name>
    <name type="synonym">Meligethes aeneus</name>
    <dbReference type="NCBI Taxonomy" id="1431903"/>
    <lineage>
        <taxon>Eukaryota</taxon>
        <taxon>Metazoa</taxon>
        <taxon>Ecdysozoa</taxon>
        <taxon>Arthropoda</taxon>
        <taxon>Hexapoda</taxon>
        <taxon>Insecta</taxon>
        <taxon>Pterygota</taxon>
        <taxon>Neoptera</taxon>
        <taxon>Endopterygota</taxon>
        <taxon>Coleoptera</taxon>
        <taxon>Polyphaga</taxon>
        <taxon>Cucujiformia</taxon>
        <taxon>Nitidulidae</taxon>
        <taxon>Meligethinae</taxon>
        <taxon>Brassicogethes</taxon>
    </lineage>
</organism>
<name>A0A9P0FMI4_BRAAE</name>